<evidence type="ECO:0000313" key="20">
    <source>
        <dbReference type="EMBL" id="ACL45727.1"/>
    </source>
</evidence>
<dbReference type="GO" id="GO:0005886">
    <property type="term" value="C:plasma membrane"/>
    <property type="evidence" value="ECO:0007669"/>
    <property type="project" value="UniProtKB-SubCell"/>
</dbReference>
<feature type="transmembrane region" description="Helical" evidence="19">
    <location>
        <begin position="111"/>
        <end position="130"/>
    </location>
</feature>
<evidence type="ECO:0000256" key="2">
    <source>
        <dbReference type="ARBA" id="ARBA00004651"/>
    </source>
</evidence>
<evidence type="ECO:0000256" key="3">
    <source>
        <dbReference type="ARBA" id="ARBA00004663"/>
    </source>
</evidence>
<keyword evidence="12 19" id="KW-1133">Transmembrane helix</keyword>
<proteinExistence type="inferred from homology"/>
<evidence type="ECO:0000256" key="13">
    <source>
        <dbReference type="ARBA" id="ARBA00023136"/>
    </source>
</evidence>
<dbReference type="GO" id="GO:0051073">
    <property type="term" value="F:adenosylcobinamide-GDP ribazoletransferase activity"/>
    <property type="evidence" value="ECO:0007669"/>
    <property type="project" value="UniProtKB-UniRule"/>
</dbReference>
<dbReference type="NCBIfam" id="TIGR00317">
    <property type="entry name" value="cobS"/>
    <property type="match status" value="1"/>
</dbReference>
<keyword evidence="11 19" id="KW-0460">Magnesium</keyword>
<evidence type="ECO:0000256" key="11">
    <source>
        <dbReference type="ARBA" id="ARBA00022842"/>
    </source>
</evidence>
<gene>
    <name evidence="19" type="primary">cobS</name>
    <name evidence="20" type="ordered locus">Cyan7425_3403</name>
</gene>
<dbReference type="KEGG" id="cyn:Cyan7425_3403"/>
<protein>
    <recommendedName>
        <fullName evidence="6 19">Adenosylcobinamide-GDP ribazoletransferase</fullName>
        <ecNumber evidence="5 19">2.7.8.26</ecNumber>
    </recommendedName>
    <alternativeName>
        <fullName evidence="16 19">Cobalamin synthase</fullName>
    </alternativeName>
    <alternativeName>
        <fullName evidence="15 19">Cobalamin-5'-phosphate synthase</fullName>
    </alternativeName>
</protein>
<evidence type="ECO:0000256" key="15">
    <source>
        <dbReference type="ARBA" id="ARBA00032605"/>
    </source>
</evidence>
<comment type="catalytic activity">
    <reaction evidence="18 19">
        <text>alpha-ribazole 5'-phosphate + adenosylcob(III)inamide-GDP = adenosylcob(III)alamin 5'-phosphate + GMP + H(+)</text>
        <dbReference type="Rhea" id="RHEA:23560"/>
        <dbReference type="ChEBI" id="CHEBI:15378"/>
        <dbReference type="ChEBI" id="CHEBI:57918"/>
        <dbReference type="ChEBI" id="CHEBI:58115"/>
        <dbReference type="ChEBI" id="CHEBI:60487"/>
        <dbReference type="ChEBI" id="CHEBI:60493"/>
        <dbReference type="EC" id="2.7.8.26"/>
    </reaction>
</comment>
<evidence type="ECO:0000256" key="4">
    <source>
        <dbReference type="ARBA" id="ARBA00010561"/>
    </source>
</evidence>
<dbReference type="PANTHER" id="PTHR34148:SF1">
    <property type="entry name" value="ADENOSYLCOBINAMIDE-GDP RIBAZOLETRANSFERASE"/>
    <property type="match status" value="1"/>
</dbReference>
<name>B8HQQ6_CYAP4</name>
<comment type="function">
    <text evidence="14 19">Joins adenosylcobinamide-GDP and alpha-ribazole to generate adenosylcobalamin (Ado-cobalamin). Also synthesizes adenosylcobalamin 5'-phosphate from adenosylcobinamide-GDP and alpha-ribazole 5'-phosphate.</text>
</comment>
<dbReference type="EMBL" id="CP001344">
    <property type="protein sequence ID" value="ACL45727.1"/>
    <property type="molecule type" value="Genomic_DNA"/>
</dbReference>
<evidence type="ECO:0000256" key="16">
    <source>
        <dbReference type="ARBA" id="ARBA00032853"/>
    </source>
</evidence>
<evidence type="ECO:0000256" key="12">
    <source>
        <dbReference type="ARBA" id="ARBA00022989"/>
    </source>
</evidence>
<dbReference type="Pfam" id="PF02654">
    <property type="entry name" value="CobS"/>
    <property type="match status" value="1"/>
</dbReference>
<comment type="cofactor">
    <cofactor evidence="1 19">
        <name>Mg(2+)</name>
        <dbReference type="ChEBI" id="CHEBI:18420"/>
    </cofactor>
</comment>
<evidence type="ECO:0000256" key="8">
    <source>
        <dbReference type="ARBA" id="ARBA00022573"/>
    </source>
</evidence>
<keyword evidence="7 19" id="KW-1003">Cell membrane</keyword>
<reference evidence="20" key="1">
    <citation type="submission" date="2009-01" db="EMBL/GenBank/DDBJ databases">
        <title>Complete sequence of chromosome Cyanothece sp. PCC 7425.</title>
        <authorList>
            <consortium name="US DOE Joint Genome Institute"/>
            <person name="Lucas S."/>
            <person name="Copeland A."/>
            <person name="Lapidus A."/>
            <person name="Glavina del Rio T."/>
            <person name="Dalin E."/>
            <person name="Tice H."/>
            <person name="Bruce D."/>
            <person name="Goodwin L."/>
            <person name="Pitluck S."/>
            <person name="Sims D."/>
            <person name="Meineke L."/>
            <person name="Brettin T."/>
            <person name="Detter J.C."/>
            <person name="Han C."/>
            <person name="Larimer F."/>
            <person name="Land M."/>
            <person name="Hauser L."/>
            <person name="Kyrpides N."/>
            <person name="Ovchinnikova G."/>
            <person name="Liberton M."/>
            <person name="Stoeckel J."/>
            <person name="Banerjee A."/>
            <person name="Singh A."/>
            <person name="Page L."/>
            <person name="Sato H."/>
            <person name="Zhao L."/>
            <person name="Sherman L."/>
            <person name="Pakrasi H."/>
            <person name="Richardson P."/>
        </authorList>
    </citation>
    <scope>NUCLEOTIDE SEQUENCE</scope>
    <source>
        <strain evidence="20">PCC 7425</strain>
    </source>
</reference>
<comment type="similarity">
    <text evidence="4 19">Belongs to the CobS family.</text>
</comment>
<feature type="transmembrane region" description="Helical" evidence="19">
    <location>
        <begin position="63"/>
        <end position="83"/>
    </location>
</feature>
<evidence type="ECO:0000256" key="9">
    <source>
        <dbReference type="ARBA" id="ARBA00022679"/>
    </source>
</evidence>
<dbReference type="GO" id="GO:0009236">
    <property type="term" value="P:cobalamin biosynthetic process"/>
    <property type="evidence" value="ECO:0007669"/>
    <property type="project" value="UniProtKB-UniRule"/>
</dbReference>
<dbReference type="AlphaFoldDB" id="B8HQQ6"/>
<accession>B8HQQ6</accession>
<dbReference type="STRING" id="395961.Cyan7425_3403"/>
<dbReference type="HAMAP" id="MF_00719">
    <property type="entry name" value="CobS"/>
    <property type="match status" value="1"/>
</dbReference>
<feature type="transmembrane region" description="Helical" evidence="19">
    <location>
        <begin position="235"/>
        <end position="253"/>
    </location>
</feature>
<dbReference type="HOGENOM" id="CLU_057426_3_1_3"/>
<evidence type="ECO:0000256" key="10">
    <source>
        <dbReference type="ARBA" id="ARBA00022692"/>
    </source>
</evidence>
<comment type="subcellular location">
    <subcellularLocation>
        <location evidence="2 19">Cell membrane</location>
        <topology evidence="2 19">Multi-pass membrane protein</topology>
    </subcellularLocation>
</comment>
<evidence type="ECO:0000256" key="7">
    <source>
        <dbReference type="ARBA" id="ARBA00022475"/>
    </source>
</evidence>
<evidence type="ECO:0000256" key="14">
    <source>
        <dbReference type="ARBA" id="ARBA00025228"/>
    </source>
</evidence>
<dbReference type="UniPathway" id="UPA00148">
    <property type="reaction ID" value="UER00238"/>
</dbReference>
<comment type="pathway">
    <text evidence="3 19">Cofactor biosynthesis; adenosylcobalamin biosynthesis; adenosylcobalamin from cob(II)yrinate a,c-diamide: step 7/7.</text>
</comment>
<feature type="transmembrane region" description="Helical" evidence="19">
    <location>
        <begin position="203"/>
        <end position="223"/>
    </location>
</feature>
<evidence type="ECO:0000256" key="6">
    <source>
        <dbReference type="ARBA" id="ARBA00015850"/>
    </source>
</evidence>
<keyword evidence="10 19" id="KW-0812">Transmembrane</keyword>
<dbReference type="eggNOG" id="COG0368">
    <property type="taxonomic scope" value="Bacteria"/>
</dbReference>
<dbReference type="PANTHER" id="PTHR34148">
    <property type="entry name" value="ADENOSYLCOBINAMIDE-GDP RIBAZOLETRANSFERASE"/>
    <property type="match status" value="1"/>
</dbReference>
<organism evidence="20">
    <name type="scientific">Cyanothece sp. (strain PCC 7425 / ATCC 29141)</name>
    <dbReference type="NCBI Taxonomy" id="395961"/>
    <lineage>
        <taxon>Bacteria</taxon>
        <taxon>Bacillati</taxon>
        <taxon>Cyanobacteriota</taxon>
        <taxon>Cyanophyceae</taxon>
        <taxon>Gomontiellales</taxon>
        <taxon>Cyanothecaceae</taxon>
        <taxon>Cyanothece</taxon>
    </lineage>
</organism>
<evidence type="ECO:0000256" key="5">
    <source>
        <dbReference type="ARBA" id="ARBA00013200"/>
    </source>
</evidence>
<evidence type="ECO:0000256" key="17">
    <source>
        <dbReference type="ARBA" id="ARBA00048623"/>
    </source>
</evidence>
<evidence type="ECO:0000256" key="19">
    <source>
        <dbReference type="HAMAP-Rule" id="MF_00719"/>
    </source>
</evidence>
<keyword evidence="13 19" id="KW-0472">Membrane</keyword>
<dbReference type="EC" id="2.7.8.26" evidence="5 19"/>
<evidence type="ECO:0000256" key="1">
    <source>
        <dbReference type="ARBA" id="ARBA00001946"/>
    </source>
</evidence>
<keyword evidence="8 19" id="KW-0169">Cobalamin biosynthesis</keyword>
<keyword evidence="9 19" id="KW-0808">Transferase</keyword>
<dbReference type="GO" id="GO:0008818">
    <property type="term" value="F:cobalamin 5'-phosphate synthase activity"/>
    <property type="evidence" value="ECO:0007669"/>
    <property type="project" value="UniProtKB-UniRule"/>
</dbReference>
<sequence>MLLLTYLIRQCLGAIAFYTCIPIPTRWNPEFNQIARWSPLVGLLIGGILGGMALVFQLLGIPVLTRSTLVVILWMLITGGLHLDGLMDTADGLAVMDRSRRLTVMADSHSGAFGVMAAIALVVLKIAALSEIAVSPLVALMTVAAWGRWGQVVAIACYPYLKPTGKGALHKASLKLPQDLLLASSWLMLWSGGQCWLFPHNWLAIGLVAGIGAAIGGAVGAWINGQLGGQTGDTYGAIVEVTETLLLCVFTVLKLA</sequence>
<comment type="catalytic activity">
    <reaction evidence="17 19">
        <text>alpha-ribazole + adenosylcob(III)inamide-GDP = adenosylcob(III)alamin + GMP + H(+)</text>
        <dbReference type="Rhea" id="RHEA:16049"/>
        <dbReference type="ChEBI" id="CHEBI:10329"/>
        <dbReference type="ChEBI" id="CHEBI:15378"/>
        <dbReference type="ChEBI" id="CHEBI:18408"/>
        <dbReference type="ChEBI" id="CHEBI:58115"/>
        <dbReference type="ChEBI" id="CHEBI:60487"/>
        <dbReference type="EC" id="2.7.8.26"/>
    </reaction>
</comment>
<feature type="transmembrane region" description="Helical" evidence="19">
    <location>
        <begin position="37"/>
        <end position="56"/>
    </location>
</feature>
<evidence type="ECO:0000256" key="18">
    <source>
        <dbReference type="ARBA" id="ARBA00049504"/>
    </source>
</evidence>
<dbReference type="InterPro" id="IPR003805">
    <property type="entry name" value="CobS"/>
</dbReference>